<dbReference type="EMBL" id="JACXZS010000003">
    <property type="protein sequence ID" value="MBD3941303.1"/>
    <property type="molecule type" value="Genomic_DNA"/>
</dbReference>
<sequence length="119" mass="12435">MTTGAAAITTAFIPVRDPLESARWYAEAFGLTVVEATEFSSVLAGSQGQVTLMGPVSGIQAEPGLPWATCNFRVADVAPARERFAALGAAPSEVFGDPARCLFFTAVDPDGNSLLVTDR</sequence>
<dbReference type="InterPro" id="IPR029068">
    <property type="entry name" value="Glyas_Bleomycin-R_OHBP_Dase"/>
</dbReference>
<keyword evidence="3" id="KW-1185">Reference proteome</keyword>
<dbReference type="Proteomes" id="UP000598426">
    <property type="component" value="Unassembled WGS sequence"/>
</dbReference>
<proteinExistence type="predicted"/>
<protein>
    <submittedName>
        <fullName evidence="2">VOC family protein</fullName>
    </submittedName>
</protein>
<dbReference type="InterPro" id="IPR037523">
    <property type="entry name" value="VOC_core"/>
</dbReference>
<dbReference type="CDD" id="cd06587">
    <property type="entry name" value="VOC"/>
    <property type="match status" value="1"/>
</dbReference>
<dbReference type="PROSITE" id="PS51819">
    <property type="entry name" value="VOC"/>
    <property type="match status" value="1"/>
</dbReference>
<feature type="domain" description="VOC" evidence="1">
    <location>
        <begin position="4"/>
        <end position="119"/>
    </location>
</feature>
<comment type="caution">
    <text evidence="2">The sequence shown here is derived from an EMBL/GenBank/DDBJ whole genome shotgun (WGS) entry which is preliminary data.</text>
</comment>
<dbReference type="RefSeq" id="WP_191170931.1">
    <property type="nucleotide sequence ID" value="NZ_JACXZS010000003.1"/>
</dbReference>
<name>A0ABR8NLL1_9MICO</name>
<organism evidence="2 3">
    <name type="scientific">Microbacterium helvum</name>
    <dbReference type="NCBI Taxonomy" id="2773713"/>
    <lineage>
        <taxon>Bacteria</taxon>
        <taxon>Bacillati</taxon>
        <taxon>Actinomycetota</taxon>
        <taxon>Actinomycetes</taxon>
        <taxon>Micrococcales</taxon>
        <taxon>Microbacteriaceae</taxon>
        <taxon>Microbacterium</taxon>
    </lineage>
</organism>
<dbReference type="Gene3D" id="3.10.180.10">
    <property type="entry name" value="2,3-Dihydroxybiphenyl 1,2-Dioxygenase, domain 1"/>
    <property type="match status" value="1"/>
</dbReference>
<reference evidence="2 3" key="1">
    <citation type="submission" date="2020-09" db="EMBL/GenBank/DDBJ databases">
        <title>Isolation and identification of active actinomycetes.</title>
        <authorList>
            <person name="Li X."/>
        </authorList>
    </citation>
    <scope>NUCLEOTIDE SEQUENCE [LARGE SCALE GENOMIC DNA]</scope>
    <source>
        <strain evidence="2 3">NEAU-LLC</strain>
    </source>
</reference>
<evidence type="ECO:0000259" key="1">
    <source>
        <dbReference type="PROSITE" id="PS51819"/>
    </source>
</evidence>
<dbReference type="InterPro" id="IPR041581">
    <property type="entry name" value="Glyoxalase_6"/>
</dbReference>
<accession>A0ABR8NLL1</accession>
<dbReference type="Pfam" id="PF18029">
    <property type="entry name" value="Glyoxalase_6"/>
    <property type="match status" value="1"/>
</dbReference>
<evidence type="ECO:0000313" key="3">
    <source>
        <dbReference type="Proteomes" id="UP000598426"/>
    </source>
</evidence>
<gene>
    <name evidence="2" type="ORF">IF188_06270</name>
</gene>
<evidence type="ECO:0000313" key="2">
    <source>
        <dbReference type="EMBL" id="MBD3941303.1"/>
    </source>
</evidence>
<dbReference type="SUPFAM" id="SSF54593">
    <property type="entry name" value="Glyoxalase/Bleomycin resistance protein/Dihydroxybiphenyl dioxygenase"/>
    <property type="match status" value="1"/>
</dbReference>